<keyword evidence="3" id="KW-1185">Reference proteome</keyword>
<reference evidence="2 3" key="1">
    <citation type="submission" date="2020-01" db="EMBL/GenBank/DDBJ databases">
        <title>Identification and distribution of gene clusters putatively required for synthesis of sphingolipid metabolism inhibitors in phylogenetically diverse species of the filamentous fungus Fusarium.</title>
        <authorList>
            <person name="Kim H.-S."/>
            <person name="Busman M."/>
            <person name="Brown D.W."/>
            <person name="Divon H."/>
            <person name="Uhlig S."/>
            <person name="Proctor R.H."/>
        </authorList>
    </citation>
    <scope>NUCLEOTIDE SEQUENCE [LARGE SCALE GENOMIC DNA]</scope>
    <source>
        <strain evidence="2 3">NRRL 20459</strain>
    </source>
</reference>
<protein>
    <submittedName>
        <fullName evidence="2">Uncharacterized protein</fullName>
    </submittedName>
</protein>
<feature type="region of interest" description="Disordered" evidence="1">
    <location>
        <begin position="123"/>
        <end position="162"/>
    </location>
</feature>
<accession>A0A8H4L3D4</accession>
<name>A0A8H4L3D4_9HYPO</name>
<evidence type="ECO:0000313" key="2">
    <source>
        <dbReference type="EMBL" id="KAF4462340.1"/>
    </source>
</evidence>
<sequence length="610" mass="69507">MAGKGSKKARRPRNRKPNLQVWANNDRLELLAYLNWCVQYEVDFEATVMGHLKSVTAKDFSSRQIRDKLRREWNNFGTCDDFEDLYLQGTAALNPGEAEDQVIQQMFARLGTPPRSRYLLRRASSVPKSRSRTLSAVRGTPKASTLKASGPSGPSDFDDELGDTYERKTRSTVINNLDEYELGSSPPADKDGEPDRDPGTIPDSECSELVELAYTPDPSPQRLDKELDCTTEAQMLDELEALRTELLKEKACVFTLRSRLSETQREMDELHNSQATNTGQYNFQQQIAYLLGQLEAKDRLWQDTVAFRADSLTFSREAIKVEYDLLYHGINEASSFICEMSPHEEGSPQHNSQCQQSAQTWAVKASGWKLERLLSYSHKERILKEKLFASLATAGVFELIFEPVFPDILALESPILHQYRKHIQTKDGRQALHELDLMALKSLTSEEHFTAEVLPERAKSLAEFVMRALEFFFPLENQDVDRRHQKRLSRADSLETVLTQALGLKLHIALSKGRFQFHFFKPGDPFDAKCMTRDTSCTAGSSSGRKSRQDRVKLCLLPALYFLSEEEEEHVKEAKYLEMHMDNVRVNRLAEARQEDLKLLNLVAKGVVLT</sequence>
<feature type="region of interest" description="Disordered" evidence="1">
    <location>
        <begin position="176"/>
        <end position="204"/>
    </location>
</feature>
<organism evidence="2 3">
    <name type="scientific">Fusarium albosuccineum</name>
    <dbReference type="NCBI Taxonomy" id="1237068"/>
    <lineage>
        <taxon>Eukaryota</taxon>
        <taxon>Fungi</taxon>
        <taxon>Dikarya</taxon>
        <taxon>Ascomycota</taxon>
        <taxon>Pezizomycotina</taxon>
        <taxon>Sordariomycetes</taxon>
        <taxon>Hypocreomycetidae</taxon>
        <taxon>Hypocreales</taxon>
        <taxon>Nectriaceae</taxon>
        <taxon>Fusarium</taxon>
        <taxon>Fusarium decemcellulare species complex</taxon>
    </lineage>
</organism>
<evidence type="ECO:0000256" key="1">
    <source>
        <dbReference type="SAM" id="MobiDB-lite"/>
    </source>
</evidence>
<dbReference type="EMBL" id="JAADYS010001550">
    <property type="protein sequence ID" value="KAF4462340.1"/>
    <property type="molecule type" value="Genomic_DNA"/>
</dbReference>
<dbReference type="AlphaFoldDB" id="A0A8H4L3D4"/>
<dbReference type="OrthoDB" id="303107at2759"/>
<dbReference type="Proteomes" id="UP000554235">
    <property type="component" value="Unassembled WGS sequence"/>
</dbReference>
<evidence type="ECO:0000313" key="3">
    <source>
        <dbReference type="Proteomes" id="UP000554235"/>
    </source>
</evidence>
<feature type="compositionally biased region" description="Basic and acidic residues" evidence="1">
    <location>
        <begin position="188"/>
        <end position="198"/>
    </location>
</feature>
<gene>
    <name evidence="2" type="ORF">FALBO_10855</name>
</gene>
<proteinExistence type="predicted"/>
<comment type="caution">
    <text evidence="2">The sequence shown here is derived from an EMBL/GenBank/DDBJ whole genome shotgun (WGS) entry which is preliminary data.</text>
</comment>